<evidence type="ECO:0000313" key="19">
    <source>
        <dbReference type="EMBL" id="KAK7086269.1"/>
    </source>
</evidence>
<dbReference type="EMBL" id="JAXCGZ010000269">
    <property type="protein sequence ID" value="KAK7086269.1"/>
    <property type="molecule type" value="Genomic_DNA"/>
</dbReference>
<comment type="function">
    <text evidence="16">Thiol protease. Has dipeptidylpeptidase activity. Active against a broad range of dipeptide substrates composed of both polar and hydrophobic amino acids. Proline cannot occupy the P1 position and arginine cannot occupy the P2 position of the substrate. Can act as both an exopeptidase and endopeptidase. Activates serine proteases such as elastase, cathepsin G and granzymes A and B.</text>
</comment>
<dbReference type="InterPro" id="IPR014882">
    <property type="entry name" value="CathepsinC_exc"/>
</dbReference>
<dbReference type="GO" id="GO:0008239">
    <property type="term" value="F:dipeptidyl-peptidase activity"/>
    <property type="evidence" value="ECO:0007669"/>
    <property type="project" value="UniProtKB-EC"/>
</dbReference>
<dbReference type="GO" id="GO:0008234">
    <property type="term" value="F:cysteine-type peptidase activity"/>
    <property type="evidence" value="ECO:0007669"/>
    <property type="project" value="UniProtKB-KW"/>
</dbReference>
<dbReference type="Gene3D" id="3.90.70.10">
    <property type="entry name" value="Cysteine proteinases"/>
    <property type="match status" value="1"/>
</dbReference>
<keyword evidence="11" id="KW-0868">Chloride</keyword>
<dbReference type="InterPro" id="IPR025661">
    <property type="entry name" value="Pept_asp_AS"/>
</dbReference>
<dbReference type="SUPFAM" id="SSF75001">
    <property type="entry name" value="Dipeptidyl peptidase I (cathepsin C), exclusion domain"/>
    <property type="match status" value="1"/>
</dbReference>
<dbReference type="SMART" id="SM00645">
    <property type="entry name" value="Pept_C1"/>
    <property type="match status" value="1"/>
</dbReference>
<organism evidence="19 20">
    <name type="scientific">Halocaridina rubra</name>
    <name type="common">Hawaiian red shrimp</name>
    <dbReference type="NCBI Taxonomy" id="373956"/>
    <lineage>
        <taxon>Eukaryota</taxon>
        <taxon>Metazoa</taxon>
        <taxon>Ecdysozoa</taxon>
        <taxon>Arthropoda</taxon>
        <taxon>Crustacea</taxon>
        <taxon>Multicrustacea</taxon>
        <taxon>Malacostraca</taxon>
        <taxon>Eumalacostraca</taxon>
        <taxon>Eucarida</taxon>
        <taxon>Decapoda</taxon>
        <taxon>Pleocyemata</taxon>
        <taxon>Caridea</taxon>
        <taxon>Atyoidea</taxon>
        <taxon>Atyidae</taxon>
        <taxon>Halocaridina</taxon>
    </lineage>
</organism>
<feature type="chain" id="PRO_5043022355" description="Dipeptidyl peptidase 1" evidence="17">
    <location>
        <begin position="27"/>
        <end position="460"/>
    </location>
</feature>
<dbReference type="InterPro" id="IPR036496">
    <property type="entry name" value="CathepsinC_exc_dom_sf"/>
</dbReference>
<evidence type="ECO:0000256" key="5">
    <source>
        <dbReference type="ARBA" id="ARBA00012059"/>
    </source>
</evidence>
<dbReference type="PANTHER" id="PTHR12411">
    <property type="entry name" value="CYSTEINE PROTEASE FAMILY C1-RELATED"/>
    <property type="match status" value="1"/>
</dbReference>
<evidence type="ECO:0000256" key="17">
    <source>
        <dbReference type="SAM" id="SignalP"/>
    </source>
</evidence>
<evidence type="ECO:0000256" key="2">
    <source>
        <dbReference type="ARBA" id="ARBA00001923"/>
    </source>
</evidence>
<dbReference type="InterPro" id="IPR000668">
    <property type="entry name" value="Peptidase_C1A_C"/>
</dbReference>
<dbReference type="PROSITE" id="PS00640">
    <property type="entry name" value="THIOL_PROTEASE_ASN"/>
    <property type="match status" value="1"/>
</dbReference>
<feature type="signal peptide" evidence="17">
    <location>
        <begin position="1"/>
        <end position="26"/>
    </location>
</feature>
<dbReference type="InterPro" id="IPR000169">
    <property type="entry name" value="Pept_cys_AS"/>
</dbReference>
<comment type="subunit">
    <text evidence="4">Tetramer of heterotrimers consisting of exclusion domain, heavy- and light chains.</text>
</comment>
<gene>
    <name evidence="19" type="ORF">SK128_002210</name>
</gene>
<keyword evidence="9" id="KW-0788">Thiol protease</keyword>
<evidence type="ECO:0000256" key="16">
    <source>
        <dbReference type="ARBA" id="ARBA00045556"/>
    </source>
</evidence>
<evidence type="ECO:0000256" key="6">
    <source>
        <dbReference type="ARBA" id="ARBA00014709"/>
    </source>
</evidence>
<comment type="similarity">
    <text evidence="3">Belongs to the peptidase C1 family.</text>
</comment>
<dbReference type="SUPFAM" id="SSF54001">
    <property type="entry name" value="Cysteine proteinases"/>
    <property type="match status" value="1"/>
</dbReference>
<evidence type="ECO:0000256" key="1">
    <source>
        <dbReference type="ARBA" id="ARBA00000738"/>
    </source>
</evidence>
<reference evidence="19 20" key="1">
    <citation type="submission" date="2023-11" db="EMBL/GenBank/DDBJ databases">
        <title>Halocaridina rubra genome assembly.</title>
        <authorList>
            <person name="Smith C."/>
        </authorList>
    </citation>
    <scope>NUCLEOTIDE SEQUENCE [LARGE SCALE GENOMIC DNA]</scope>
    <source>
        <strain evidence="19">EP-1</strain>
        <tissue evidence="19">Whole</tissue>
    </source>
</reference>
<dbReference type="Gene3D" id="2.40.128.80">
    <property type="entry name" value="Cathepsin C, exclusion domain"/>
    <property type="match status" value="1"/>
</dbReference>
<dbReference type="PROSITE" id="PS00639">
    <property type="entry name" value="THIOL_PROTEASE_HIS"/>
    <property type="match status" value="1"/>
</dbReference>
<evidence type="ECO:0000256" key="10">
    <source>
        <dbReference type="ARBA" id="ARBA00023157"/>
    </source>
</evidence>
<evidence type="ECO:0000256" key="9">
    <source>
        <dbReference type="ARBA" id="ARBA00022807"/>
    </source>
</evidence>
<evidence type="ECO:0000256" key="12">
    <source>
        <dbReference type="ARBA" id="ARBA00029762"/>
    </source>
</evidence>
<feature type="domain" description="Peptidase C1A papain C-terminal" evidence="18">
    <location>
        <begin position="230"/>
        <end position="457"/>
    </location>
</feature>
<comment type="catalytic activity">
    <reaction evidence="1">
        <text>Release of an N-terminal dipeptide, Xaa-Yaa-|-Zaa-, except when Xaa is Arg or Lys, or Yaa or Zaa is Pro.</text>
        <dbReference type="EC" id="3.4.14.1"/>
    </reaction>
</comment>
<dbReference type="FunFam" id="2.40.128.80:FF:000003">
    <property type="entry name" value="Cathepsin C"/>
    <property type="match status" value="1"/>
</dbReference>
<evidence type="ECO:0000256" key="8">
    <source>
        <dbReference type="ARBA" id="ARBA00022801"/>
    </source>
</evidence>
<accession>A0AAN9FTM4</accession>
<dbReference type="PRINTS" id="PR00705">
    <property type="entry name" value="PAPAIN"/>
</dbReference>
<dbReference type="AlphaFoldDB" id="A0AAN9FTM4"/>
<evidence type="ECO:0000256" key="4">
    <source>
        <dbReference type="ARBA" id="ARBA00011610"/>
    </source>
</evidence>
<dbReference type="InterPro" id="IPR013128">
    <property type="entry name" value="Peptidase_C1A"/>
</dbReference>
<comment type="cofactor">
    <cofactor evidence="2">
        <name>chloride</name>
        <dbReference type="ChEBI" id="CHEBI:17996"/>
    </cofactor>
</comment>
<dbReference type="GO" id="GO:0006508">
    <property type="term" value="P:proteolysis"/>
    <property type="evidence" value="ECO:0007669"/>
    <property type="project" value="UniProtKB-KW"/>
</dbReference>
<evidence type="ECO:0000256" key="13">
    <source>
        <dbReference type="ARBA" id="ARBA00029779"/>
    </source>
</evidence>
<evidence type="ECO:0000256" key="3">
    <source>
        <dbReference type="ARBA" id="ARBA00008455"/>
    </source>
</evidence>
<sequence>MPPTDSLRIMLRLGLLVLCCLYGVLADTPAHCLFEDIKGTWTFQETERSGDNTLNCDTLGPIVHTKNFTLSFPNTAMDELGNEGTWTMIWNQGFEVNINERSYFAFSYYEGDFTSSTSYCDRTFNGWSRDKTMRNWSCYGAQKNTPVRARKSQKLTTPAEKLAQKYKNDEKMINDINASQKSWTAKAYPEIEKYTVAEMLNRGGGPGSVLPYPPSPAPASEELKAKISLLPDNFDWRNVEGVNYIAPVRDQGSCGSCYTFASMGQVEARLRIATKNQRQDVLSPQDAVSCSVLSQGCAGGFNFLIAGRYAQDQGLVAEECNAYDATDSACDTDTSCARTYVSDYSYLGGYYGACNEELMLQALIELGPLSVSYQVYDDFYNYNGGIYHHTEFKNDFNPFEMVNHAVLLVGYGVEPSTGEKFWTVKNSWGDTWGESGYFRIRRGTNECSIESMAVDITAIP</sequence>
<evidence type="ECO:0000313" key="20">
    <source>
        <dbReference type="Proteomes" id="UP001381693"/>
    </source>
</evidence>
<name>A0AAN9FTM4_HALRR</name>
<evidence type="ECO:0000256" key="11">
    <source>
        <dbReference type="ARBA" id="ARBA00023214"/>
    </source>
</evidence>
<dbReference type="Proteomes" id="UP001381693">
    <property type="component" value="Unassembled WGS sequence"/>
</dbReference>
<dbReference type="EC" id="3.4.14.1" evidence="5"/>
<evidence type="ECO:0000256" key="15">
    <source>
        <dbReference type="ARBA" id="ARBA00032961"/>
    </source>
</evidence>
<keyword evidence="20" id="KW-1185">Reference proteome</keyword>
<keyword evidence="8" id="KW-0378">Hydrolase</keyword>
<evidence type="ECO:0000256" key="7">
    <source>
        <dbReference type="ARBA" id="ARBA00022670"/>
    </source>
</evidence>
<dbReference type="Pfam" id="PF08773">
    <property type="entry name" value="CathepsinC_exc"/>
    <property type="match status" value="1"/>
</dbReference>
<keyword evidence="17" id="KW-0732">Signal</keyword>
<evidence type="ECO:0000259" key="18">
    <source>
        <dbReference type="SMART" id="SM00645"/>
    </source>
</evidence>
<evidence type="ECO:0000256" key="14">
    <source>
        <dbReference type="ARBA" id="ARBA00030778"/>
    </source>
</evidence>
<proteinExistence type="inferred from homology"/>
<dbReference type="PROSITE" id="PS00139">
    <property type="entry name" value="THIOL_PROTEASE_CYS"/>
    <property type="match status" value="1"/>
</dbReference>
<comment type="caution">
    <text evidence="19">The sequence shown here is derived from an EMBL/GenBank/DDBJ whole genome shotgun (WGS) entry which is preliminary data.</text>
</comment>
<dbReference type="InterPro" id="IPR025660">
    <property type="entry name" value="Pept_his_AS"/>
</dbReference>
<keyword evidence="10" id="KW-1015">Disulfide bond</keyword>
<protein>
    <recommendedName>
        <fullName evidence="6">Dipeptidyl peptidase 1</fullName>
        <ecNumber evidence="5">3.4.14.1</ecNumber>
    </recommendedName>
    <alternativeName>
        <fullName evidence="13">Cathepsin C</fullName>
    </alternativeName>
    <alternativeName>
        <fullName evidence="12">Cathepsin J</fullName>
    </alternativeName>
    <alternativeName>
        <fullName evidence="15">Dipeptidyl peptidase I</fullName>
    </alternativeName>
    <alternativeName>
        <fullName evidence="14">Dipeptidyl transferase</fullName>
    </alternativeName>
</protein>
<keyword evidence="7" id="KW-0645">Protease</keyword>
<dbReference type="InterPro" id="IPR038765">
    <property type="entry name" value="Papain-like_cys_pep_sf"/>
</dbReference>
<dbReference type="Pfam" id="PF00112">
    <property type="entry name" value="Peptidase_C1"/>
    <property type="match status" value="1"/>
</dbReference>